<evidence type="ECO:0000313" key="8">
    <source>
        <dbReference type="Proteomes" id="UP001515683"/>
    </source>
</evidence>
<dbReference type="Pfam" id="PF04932">
    <property type="entry name" value="Wzy_C"/>
    <property type="match status" value="1"/>
</dbReference>
<proteinExistence type="predicted"/>
<dbReference type="Proteomes" id="UP001515683">
    <property type="component" value="Unassembled WGS sequence"/>
</dbReference>
<feature type="transmembrane region" description="Helical" evidence="5">
    <location>
        <begin position="351"/>
        <end position="384"/>
    </location>
</feature>
<evidence type="ECO:0000256" key="4">
    <source>
        <dbReference type="ARBA" id="ARBA00023136"/>
    </source>
</evidence>
<evidence type="ECO:0000256" key="2">
    <source>
        <dbReference type="ARBA" id="ARBA00022692"/>
    </source>
</evidence>
<comment type="caution">
    <text evidence="7">The sequence shown here is derived from an EMBL/GenBank/DDBJ whole genome shotgun (WGS) entry which is preliminary data.</text>
</comment>
<evidence type="ECO:0000256" key="1">
    <source>
        <dbReference type="ARBA" id="ARBA00004141"/>
    </source>
</evidence>
<keyword evidence="2 5" id="KW-0812">Transmembrane</keyword>
<feature type="domain" description="O-antigen ligase-related" evidence="6">
    <location>
        <begin position="191"/>
        <end position="329"/>
    </location>
</feature>
<protein>
    <recommendedName>
        <fullName evidence="6">O-antigen ligase-related domain-containing protein</fullName>
    </recommendedName>
</protein>
<dbReference type="InterPro" id="IPR007016">
    <property type="entry name" value="O-antigen_ligase-rel_domated"/>
</dbReference>
<comment type="subcellular location">
    <subcellularLocation>
        <location evidence="1">Membrane</location>
        <topology evidence="1">Multi-pass membrane protein</topology>
    </subcellularLocation>
</comment>
<sequence length="413" mass="45562">MITINEPKKLVARLAIYFIMARSILCVPFIALHLASDGKALGRFAKLASIPFLLVIAYAIFSLNNGNGTKEVVGQSRDMLLAFTVFCFLSSIPTKLGADALAYRAIRNGAVFIALAKIGVIIAGIVTGMNPLLIVKMISKIWDIQLMTMGVDNSFLTRLQIPIDSATPLLMYVLFAEMLLKRQGRIRNTLYFILLLISLLLTFSRFFWGIGVLLIGLSLLLNANLQTKISWLLGGALLGYSLYMFTPAGDTIDKVIETRIGQQNTSSDSFRIVQTHALWNEVETAPVLGHGIGYYMPSLIRAQETKYLYENQSLSMIVALGYSGVLIWMGAILMVIFGLCYNKPESRFKNVMLTLLFFSIWVAGGFFNPLLWGASGGVILFFAARHHALTANFAGDVAPVRKPLIIRTARSEA</sequence>
<feature type="transmembrane region" description="Helical" evidence="5">
    <location>
        <begin position="110"/>
        <end position="139"/>
    </location>
</feature>
<name>A0ABX0RCF3_9GAMM</name>
<feature type="transmembrane region" description="Helical" evidence="5">
    <location>
        <begin position="316"/>
        <end position="339"/>
    </location>
</feature>
<feature type="transmembrane region" description="Helical" evidence="5">
    <location>
        <begin position="81"/>
        <end position="98"/>
    </location>
</feature>
<organism evidence="7 8">
    <name type="scientific">Candidatus Pantoea multigeneris</name>
    <dbReference type="NCBI Taxonomy" id="2608357"/>
    <lineage>
        <taxon>Bacteria</taxon>
        <taxon>Pseudomonadati</taxon>
        <taxon>Pseudomonadota</taxon>
        <taxon>Gammaproteobacteria</taxon>
        <taxon>Enterobacterales</taxon>
        <taxon>Erwiniaceae</taxon>
        <taxon>Pantoea</taxon>
    </lineage>
</organism>
<dbReference type="EMBL" id="VWXF01000006">
    <property type="protein sequence ID" value="NIF23032.1"/>
    <property type="molecule type" value="Genomic_DNA"/>
</dbReference>
<feature type="transmembrane region" description="Helical" evidence="5">
    <location>
        <begin position="192"/>
        <end position="217"/>
    </location>
</feature>
<evidence type="ECO:0000313" key="7">
    <source>
        <dbReference type="EMBL" id="NIF23032.1"/>
    </source>
</evidence>
<feature type="transmembrane region" description="Helical" evidence="5">
    <location>
        <begin position="14"/>
        <end position="32"/>
    </location>
</feature>
<keyword evidence="3 5" id="KW-1133">Transmembrane helix</keyword>
<accession>A0ABX0RCF3</accession>
<feature type="transmembrane region" description="Helical" evidence="5">
    <location>
        <begin position="44"/>
        <end position="61"/>
    </location>
</feature>
<feature type="transmembrane region" description="Helical" evidence="5">
    <location>
        <begin position="229"/>
        <end position="246"/>
    </location>
</feature>
<keyword evidence="4 5" id="KW-0472">Membrane</keyword>
<evidence type="ECO:0000256" key="5">
    <source>
        <dbReference type="SAM" id="Phobius"/>
    </source>
</evidence>
<gene>
    <name evidence="7" type="ORF">F3J40_15685</name>
</gene>
<evidence type="ECO:0000256" key="3">
    <source>
        <dbReference type="ARBA" id="ARBA00022989"/>
    </source>
</evidence>
<reference evidence="7 8" key="1">
    <citation type="journal article" date="2019" name="bioRxiv">
        <title>Bacteria contribute to plant secondary compound degradation in a generalist herbivore system.</title>
        <authorList>
            <person name="Francoeur C.B."/>
            <person name="Khadempour L."/>
            <person name="Moreira-Soto R.D."/>
            <person name="Gotting K."/>
            <person name="Book A.J."/>
            <person name="Pinto-Tomas A.A."/>
            <person name="Keefover-Ring K."/>
            <person name="Currie C.R."/>
        </authorList>
    </citation>
    <scope>NUCLEOTIDE SEQUENCE [LARGE SCALE GENOMIC DNA]</scope>
    <source>
        <strain evidence="7">Acro-835</strain>
    </source>
</reference>
<evidence type="ECO:0000259" key="6">
    <source>
        <dbReference type="Pfam" id="PF04932"/>
    </source>
</evidence>
<dbReference type="RefSeq" id="WP_167016049.1">
    <property type="nucleotide sequence ID" value="NZ_VWXF01000006.1"/>
</dbReference>
<keyword evidence="8" id="KW-1185">Reference proteome</keyword>